<dbReference type="EMBL" id="LBJM01000115">
    <property type="protein sequence ID" value="RXH29213.1"/>
    <property type="molecule type" value="Genomic_DNA"/>
</dbReference>
<gene>
    <name evidence="1" type="ORF">XH94_35290</name>
</gene>
<comment type="caution">
    <text evidence="1">The sequence shown here is derived from an EMBL/GenBank/DDBJ whole genome shotgun (WGS) entry which is preliminary data.</text>
</comment>
<sequence length="98" mass="10943">EEVAALELAHPEAHKLRAGIIAAFANDHHHSPDPGEQAEKMRGDLEKGGFSQTLQRVENVITTQAVWAAREGAARDDVLATWHQLVALHRQWHSLLRE</sequence>
<name>A0A4V1L292_9BRAD</name>
<dbReference type="Proteomes" id="UP000290565">
    <property type="component" value="Unassembled WGS sequence"/>
</dbReference>
<evidence type="ECO:0000313" key="1">
    <source>
        <dbReference type="EMBL" id="RXH29213.1"/>
    </source>
</evidence>
<feature type="non-terminal residue" evidence="1">
    <location>
        <position position="98"/>
    </location>
</feature>
<feature type="non-terminal residue" evidence="1">
    <location>
        <position position="1"/>
    </location>
</feature>
<evidence type="ECO:0000313" key="2">
    <source>
        <dbReference type="Proteomes" id="UP000290565"/>
    </source>
</evidence>
<dbReference type="AlphaFoldDB" id="A0A4V1L292"/>
<reference evidence="1 2" key="1">
    <citation type="submission" date="2015-04" db="EMBL/GenBank/DDBJ databases">
        <title>Comparative genomics of rhizobia nodulating Arachis hypogaea in China.</title>
        <authorList>
            <person name="Li Y."/>
        </authorList>
    </citation>
    <scope>NUCLEOTIDE SEQUENCE [LARGE SCALE GENOMIC DNA]</scope>
    <source>
        <strain evidence="1 2">CCBAU 51787</strain>
    </source>
</reference>
<proteinExistence type="predicted"/>
<protein>
    <submittedName>
        <fullName evidence="1">Uncharacterized protein</fullName>
    </submittedName>
</protein>
<organism evidence="1 2">
    <name type="scientific">Bradyrhizobium zhanjiangense</name>
    <dbReference type="NCBI Taxonomy" id="1325107"/>
    <lineage>
        <taxon>Bacteria</taxon>
        <taxon>Pseudomonadati</taxon>
        <taxon>Pseudomonadota</taxon>
        <taxon>Alphaproteobacteria</taxon>
        <taxon>Hyphomicrobiales</taxon>
        <taxon>Nitrobacteraceae</taxon>
        <taxon>Bradyrhizobium</taxon>
    </lineage>
</organism>
<accession>A0A4V1L292</accession>